<accession>A0A3E5BC52</accession>
<dbReference type="PANTHER" id="PTHR30250">
    <property type="entry name" value="PST FAMILY PREDICTED COLANIC ACID TRANSPORTER"/>
    <property type="match status" value="1"/>
</dbReference>
<comment type="subcellular location">
    <subcellularLocation>
        <location evidence="1">Cell membrane</location>
        <topology evidence="1">Multi-pass membrane protein</topology>
    </subcellularLocation>
</comment>
<dbReference type="RefSeq" id="WP_117724271.1">
    <property type="nucleotide sequence ID" value="NZ_QSUL01000007.1"/>
</dbReference>
<dbReference type="PANTHER" id="PTHR30250:SF11">
    <property type="entry name" value="O-ANTIGEN TRANSPORTER-RELATED"/>
    <property type="match status" value="1"/>
</dbReference>
<feature type="transmembrane region" description="Helical" evidence="6">
    <location>
        <begin position="357"/>
        <end position="379"/>
    </location>
</feature>
<reference evidence="7 8" key="1">
    <citation type="submission" date="2018-08" db="EMBL/GenBank/DDBJ databases">
        <title>A genome reference for cultivated species of the human gut microbiota.</title>
        <authorList>
            <person name="Zou Y."/>
            <person name="Xue W."/>
            <person name="Luo G."/>
        </authorList>
    </citation>
    <scope>NUCLEOTIDE SEQUENCE [LARGE SCALE GENOMIC DNA]</scope>
    <source>
        <strain evidence="7 8">OM05-15BH</strain>
    </source>
</reference>
<dbReference type="AlphaFoldDB" id="A0A3E5BC52"/>
<name>A0A3E5BC52_9BACE</name>
<organism evidence="7 8">
    <name type="scientific">Bacteroides oleiciplenus</name>
    <dbReference type="NCBI Taxonomy" id="626931"/>
    <lineage>
        <taxon>Bacteria</taxon>
        <taxon>Pseudomonadati</taxon>
        <taxon>Bacteroidota</taxon>
        <taxon>Bacteroidia</taxon>
        <taxon>Bacteroidales</taxon>
        <taxon>Bacteroidaceae</taxon>
        <taxon>Bacteroides</taxon>
    </lineage>
</organism>
<feature type="transmembrane region" description="Helical" evidence="6">
    <location>
        <begin position="143"/>
        <end position="162"/>
    </location>
</feature>
<keyword evidence="2" id="KW-1003">Cell membrane</keyword>
<feature type="transmembrane region" description="Helical" evidence="6">
    <location>
        <begin position="217"/>
        <end position="237"/>
    </location>
</feature>
<feature type="transmembrane region" description="Helical" evidence="6">
    <location>
        <begin position="168"/>
        <end position="188"/>
    </location>
</feature>
<feature type="transmembrane region" description="Helical" evidence="6">
    <location>
        <begin position="84"/>
        <end position="103"/>
    </location>
</feature>
<keyword evidence="3 6" id="KW-0812">Transmembrane</keyword>
<feature type="transmembrane region" description="Helical" evidence="6">
    <location>
        <begin position="385"/>
        <end position="404"/>
    </location>
</feature>
<dbReference type="EMBL" id="QSUL01000007">
    <property type="protein sequence ID" value="RGN35191.1"/>
    <property type="molecule type" value="Genomic_DNA"/>
</dbReference>
<proteinExistence type="predicted"/>
<protein>
    <submittedName>
        <fullName evidence="7">Flippase</fullName>
    </submittedName>
</protein>
<keyword evidence="5 6" id="KW-0472">Membrane</keyword>
<evidence type="ECO:0000256" key="6">
    <source>
        <dbReference type="SAM" id="Phobius"/>
    </source>
</evidence>
<dbReference type="CDD" id="cd13128">
    <property type="entry name" value="MATE_Wzx_like"/>
    <property type="match status" value="1"/>
</dbReference>
<dbReference type="Proteomes" id="UP000260983">
    <property type="component" value="Unassembled WGS sequence"/>
</dbReference>
<feature type="transmembrane region" description="Helical" evidence="6">
    <location>
        <begin position="441"/>
        <end position="463"/>
    </location>
</feature>
<evidence type="ECO:0000256" key="2">
    <source>
        <dbReference type="ARBA" id="ARBA00022475"/>
    </source>
</evidence>
<evidence type="ECO:0000256" key="5">
    <source>
        <dbReference type="ARBA" id="ARBA00023136"/>
    </source>
</evidence>
<evidence type="ECO:0000256" key="3">
    <source>
        <dbReference type="ARBA" id="ARBA00022692"/>
    </source>
</evidence>
<evidence type="ECO:0000313" key="8">
    <source>
        <dbReference type="Proteomes" id="UP000260983"/>
    </source>
</evidence>
<feature type="transmembrane region" description="Helical" evidence="6">
    <location>
        <begin position="293"/>
        <end position="316"/>
    </location>
</feature>
<evidence type="ECO:0000256" key="4">
    <source>
        <dbReference type="ARBA" id="ARBA00022989"/>
    </source>
</evidence>
<comment type="caution">
    <text evidence="7">The sequence shown here is derived from an EMBL/GenBank/DDBJ whole genome shotgun (WGS) entry which is preliminary data.</text>
</comment>
<dbReference type="InterPro" id="IPR002797">
    <property type="entry name" value="Polysacc_synth"/>
</dbReference>
<dbReference type="Pfam" id="PF01943">
    <property type="entry name" value="Polysacc_synt"/>
    <property type="match status" value="1"/>
</dbReference>
<dbReference type="GO" id="GO:0005886">
    <property type="term" value="C:plasma membrane"/>
    <property type="evidence" value="ECO:0007669"/>
    <property type="project" value="UniProtKB-SubCell"/>
</dbReference>
<feature type="transmembrane region" description="Helical" evidence="6">
    <location>
        <begin position="115"/>
        <end position="134"/>
    </location>
</feature>
<feature type="transmembrane region" description="Helical" evidence="6">
    <location>
        <begin position="252"/>
        <end position="272"/>
    </location>
</feature>
<feature type="transmembrane region" description="Helical" evidence="6">
    <location>
        <begin position="12"/>
        <end position="30"/>
    </location>
</feature>
<evidence type="ECO:0000313" key="7">
    <source>
        <dbReference type="EMBL" id="RGN35191.1"/>
    </source>
</evidence>
<gene>
    <name evidence="7" type="ORF">DXB65_11165</name>
</gene>
<keyword evidence="4 6" id="KW-1133">Transmembrane helix</keyword>
<evidence type="ECO:0000256" key="1">
    <source>
        <dbReference type="ARBA" id="ARBA00004651"/>
    </source>
</evidence>
<sequence length="481" mass="54070">MSSLKTNITLNFINTITGIIFPVITFPYAARVLLPDGIGAVNFFQSIIAYIVLLTSLGIPMYAVREVAKYRDDVEKRNRVTIEITLLSLILCMFGYVAVWLLGEFIPQINSQLDLFYVLSLVIFFTALGVNWFYQAIEDFEFITVRALIFRTLAVISLFLFVKTKDDLLVYAFVVVGSTVGNNFINFIHLRKYITFGRIDWRKLTVWVHFKPASRIFVYNVITSIYLILNTVMLGFMEGDSAVGFYTAGNRLSHIVLSVVASLGVVMLPRCSNLIEMGRTKDFSVITHKSWRFVIALALPSTMGLILLATPIIYVFCGKEFFEASSVLCWTAPVIVFIGLSNVLGIQILYPQGKENLVIWSTVGGAFFNFVLNCLLIPVYSYTGAAVSTFIAELVVLTIQIILGRKYIPFPIFEKIYLNYLLASLLMSVGVLLLVLSITNIWIVLSASVIVGCIIYAGTLWIMKDSLLQETLNYVCKLLKR</sequence>
<feature type="transmembrane region" description="Helical" evidence="6">
    <location>
        <begin position="328"/>
        <end position="350"/>
    </location>
</feature>
<dbReference type="InterPro" id="IPR050833">
    <property type="entry name" value="Poly_Biosynth_Transport"/>
</dbReference>
<feature type="transmembrane region" description="Helical" evidence="6">
    <location>
        <begin position="42"/>
        <end position="64"/>
    </location>
</feature>
<feature type="transmembrane region" description="Helical" evidence="6">
    <location>
        <begin position="416"/>
        <end position="435"/>
    </location>
</feature>